<keyword evidence="2" id="KW-0614">Plasmid</keyword>
<proteinExistence type="predicted"/>
<dbReference type="InterPro" id="IPR008571">
    <property type="entry name" value="HerA-like"/>
</dbReference>
<dbReference type="GO" id="GO:0005524">
    <property type="term" value="F:ATP binding"/>
    <property type="evidence" value="ECO:0007669"/>
    <property type="project" value="UniProtKB-KW"/>
</dbReference>
<gene>
    <name evidence="2" type="ORF">HCJ88_15935</name>
</gene>
<keyword evidence="2" id="KW-0067">ATP-binding</keyword>
<reference evidence="2 3" key="1">
    <citation type="submission" date="2020-03" db="EMBL/GenBank/DDBJ databases">
        <title>Complete genome sequence of Lactobacillus paracasei strain NFFJ04, isolated from animal feed.</title>
        <authorList>
            <person name="Jung J.Y."/>
        </authorList>
    </citation>
    <scope>NUCLEOTIDE SEQUENCE [LARGE SCALE GENOMIC DNA]</scope>
    <source>
        <strain evidence="2 3">NFFJ04</strain>
        <plasmid evidence="2 3">pLPCN-3</plasmid>
    </source>
</reference>
<dbReference type="Pfam" id="PF01935">
    <property type="entry name" value="DUF87"/>
    <property type="match status" value="1"/>
</dbReference>
<organism evidence="2 3">
    <name type="scientific">Lacticaseibacillus paracasei</name>
    <name type="common">Lactobacillus paracasei</name>
    <dbReference type="NCBI Taxonomy" id="1597"/>
    <lineage>
        <taxon>Bacteria</taxon>
        <taxon>Bacillati</taxon>
        <taxon>Bacillota</taxon>
        <taxon>Bacilli</taxon>
        <taxon>Lactobacillales</taxon>
        <taxon>Lactobacillaceae</taxon>
        <taxon>Lacticaseibacillus</taxon>
    </lineage>
</organism>
<evidence type="ECO:0000259" key="1">
    <source>
        <dbReference type="SMART" id="SM00382"/>
    </source>
</evidence>
<dbReference type="Gene3D" id="3.40.50.300">
    <property type="entry name" value="P-loop containing nucleotide triphosphate hydrolases"/>
    <property type="match status" value="2"/>
</dbReference>
<dbReference type="PANTHER" id="PTHR42957:SF2">
    <property type="entry name" value="HELICASE HERA CENTRAL DOMAIN-CONTAINING PROTEIN"/>
    <property type="match status" value="1"/>
</dbReference>
<evidence type="ECO:0000313" key="3">
    <source>
        <dbReference type="Proteomes" id="UP000593972"/>
    </source>
</evidence>
<dbReference type="InterPro" id="IPR002789">
    <property type="entry name" value="HerA_central"/>
</dbReference>
<accession>A0ABD7BX54</accession>
<dbReference type="InterPro" id="IPR003593">
    <property type="entry name" value="AAA+_ATPase"/>
</dbReference>
<evidence type="ECO:0000313" key="2">
    <source>
        <dbReference type="EMBL" id="QOP57265.1"/>
    </source>
</evidence>
<dbReference type="CDD" id="cd01127">
    <property type="entry name" value="TrwB_TraG_TraD_VirD4"/>
    <property type="match status" value="1"/>
</dbReference>
<dbReference type="AlphaFoldDB" id="A0ABD7BX54"/>
<geneLocation type="plasmid" evidence="2 3">
    <name>pLPCN-3</name>
</geneLocation>
<dbReference type="Proteomes" id="UP000593972">
    <property type="component" value="Plasmid pLPCN-3"/>
</dbReference>
<feature type="domain" description="AAA+ ATPase" evidence="1">
    <location>
        <begin position="184"/>
        <end position="494"/>
    </location>
</feature>
<dbReference type="SMART" id="SM00382">
    <property type="entry name" value="AAA"/>
    <property type="match status" value="1"/>
</dbReference>
<sequence length="554" mass="62160">MNIDHVFQRSAHEAGTVNLDKSNYYLGTISEVSAAAATIQIENLSILQGRIFQRESFVPGGMNYMIIVASENGIFIGRVKRNAIKDSESIHVLMKTGKLDAIYPQTAAEMLAYIPPFMDVFRPTGFSSVAIHDKVYLAPEEVITRYYQSLEVLDSAKGERSLIPFATLAVKSNLKIGFKPATLFSRHLMIIGSTGSGKSTSALSILDKASNDGEKILIIDPTGEYKDTFDENEIDKLHLGEDTCIVPGSVSIDQWIDLLQASPGIQAPSLMNAILALRFQWKNDLKGEVYQKIGTTFAQIETNMANLSSEDTNFNFTCLEQQMLQESVSEKKFSNGELEKDYFKANANRPLVERLQQFQQSPMFRKLFADASQNSLTERLDAFFEGKRSLYVDASTINSGDQVGQLIVDFICRRIEECKQREQQAFILFIDEVHRYVKRQTNDGSLVEDGLTTLAREGRKLGVYLLLTTQSPNDVSKILIAQMGSMLIHRLTQPDELFSIKNYLDEDSRHQIQKLDQGEAILTSVNLMHDIQLKMDKSKRSHANSSPSLQCESK</sequence>
<dbReference type="PANTHER" id="PTHR42957">
    <property type="entry name" value="HELICASE MJ1565-RELATED"/>
    <property type="match status" value="1"/>
</dbReference>
<keyword evidence="2" id="KW-0547">Nucleotide-binding</keyword>
<protein>
    <submittedName>
        <fullName evidence="2">ATP-binding protein</fullName>
    </submittedName>
</protein>
<dbReference type="SUPFAM" id="SSF52540">
    <property type="entry name" value="P-loop containing nucleoside triphosphate hydrolases"/>
    <property type="match status" value="1"/>
</dbReference>
<dbReference type="RefSeq" id="WP_063493522.1">
    <property type="nucleotide sequence ID" value="NZ_CP050503.1"/>
</dbReference>
<name>A0ABD7BX54_LACPA</name>
<dbReference type="InterPro" id="IPR027417">
    <property type="entry name" value="P-loop_NTPase"/>
</dbReference>
<dbReference type="EMBL" id="CP050503">
    <property type="protein sequence ID" value="QOP57265.1"/>
    <property type="molecule type" value="Genomic_DNA"/>
</dbReference>